<dbReference type="CDD" id="cd01092">
    <property type="entry name" value="APP-like"/>
    <property type="match status" value="1"/>
</dbReference>
<dbReference type="SUPFAM" id="SSF55920">
    <property type="entry name" value="Creatinase/aminopeptidase"/>
    <property type="match status" value="1"/>
</dbReference>
<dbReference type="Proteomes" id="UP000184465">
    <property type="component" value="Unassembled WGS sequence"/>
</dbReference>
<sequence>MLNKKYIDKLIGIIKDEKLDAMFIAPSEDLEFLMGFSPHMDERFQGLFITKDGQLFYIVPKLNREEILDTLGNNGKVFDWGDGEGFLGVLAKSFEEYNLLYKTIGVNGTARAVNMLDIKTKLEVDLKNGKQILEELRIIKSGEEIEKLRVAAKMADDVFEQLVEFIKPGILERDIKDKIGELFMEMGADGLSFEPIVASGPNSSKPHYNKDSRVIEEKDIIILDFGCKYKGLCSDMSRTVFVGDISKEEKKIYDIVYRANEAAEKYVKEGVAAESVDKVARNIIKEEGHGEHFLNRVGHGIGYSVHEAPYIKGGNERKLQKGMAFSIEPGIYIPGKFGMRIEDIVVISEKGVEILNKAPKEIIVIK</sequence>
<dbReference type="Pfam" id="PF00557">
    <property type="entry name" value="Peptidase_M24"/>
    <property type="match status" value="1"/>
</dbReference>
<feature type="domain" description="Creatinase N-terminal" evidence="2">
    <location>
        <begin position="7"/>
        <end position="139"/>
    </location>
</feature>
<proteinExistence type="predicted"/>
<organism evidence="3 4">
    <name type="scientific">Paramaledivibacter caminithermalis (strain DSM 15212 / CIP 107654 / DViRD3)</name>
    <name type="common">Clostridium caminithermale</name>
    <dbReference type="NCBI Taxonomy" id="1121301"/>
    <lineage>
        <taxon>Bacteria</taxon>
        <taxon>Bacillati</taxon>
        <taxon>Bacillota</taxon>
        <taxon>Clostridia</taxon>
        <taxon>Peptostreptococcales</taxon>
        <taxon>Caminicellaceae</taxon>
        <taxon>Paramaledivibacter</taxon>
    </lineage>
</organism>
<dbReference type="InterPro" id="IPR036005">
    <property type="entry name" value="Creatinase/aminopeptidase-like"/>
</dbReference>
<evidence type="ECO:0000259" key="1">
    <source>
        <dbReference type="Pfam" id="PF00557"/>
    </source>
</evidence>
<dbReference type="SUPFAM" id="SSF53092">
    <property type="entry name" value="Creatinase/prolidase N-terminal domain"/>
    <property type="match status" value="1"/>
</dbReference>
<dbReference type="Gene3D" id="3.90.230.10">
    <property type="entry name" value="Creatinase/methionine aminopeptidase superfamily"/>
    <property type="match status" value="1"/>
</dbReference>
<accession>A0A1M6K753</accession>
<dbReference type="PANTHER" id="PTHR46112">
    <property type="entry name" value="AMINOPEPTIDASE"/>
    <property type="match status" value="1"/>
</dbReference>
<dbReference type="RefSeq" id="WP_073146612.1">
    <property type="nucleotide sequence ID" value="NZ_FRAG01000002.1"/>
</dbReference>
<keyword evidence="4" id="KW-1185">Reference proteome</keyword>
<protein>
    <submittedName>
        <fullName evidence="3">Xaa-Pro dipeptidase</fullName>
    </submittedName>
</protein>
<feature type="domain" description="Peptidase M24" evidence="1">
    <location>
        <begin position="146"/>
        <end position="349"/>
    </location>
</feature>
<dbReference type="InterPro" id="IPR050659">
    <property type="entry name" value="Peptidase_M24B"/>
</dbReference>
<dbReference type="PANTHER" id="PTHR46112:SF2">
    <property type="entry name" value="XAA-PRO AMINOPEPTIDASE P-RELATED"/>
    <property type="match status" value="1"/>
</dbReference>
<dbReference type="InterPro" id="IPR000587">
    <property type="entry name" value="Creatinase_N"/>
</dbReference>
<dbReference type="InterPro" id="IPR029149">
    <property type="entry name" value="Creatin/AminoP/Spt16_N"/>
</dbReference>
<dbReference type="Gene3D" id="3.40.350.10">
    <property type="entry name" value="Creatinase/prolidase N-terminal domain"/>
    <property type="match status" value="1"/>
</dbReference>
<dbReference type="OrthoDB" id="9806388at2"/>
<evidence type="ECO:0000313" key="4">
    <source>
        <dbReference type="Proteomes" id="UP000184465"/>
    </source>
</evidence>
<evidence type="ECO:0000259" key="2">
    <source>
        <dbReference type="Pfam" id="PF01321"/>
    </source>
</evidence>
<dbReference type="AlphaFoldDB" id="A0A1M6K753"/>
<dbReference type="STRING" id="1121301.SAMN02745912_00298"/>
<dbReference type="EMBL" id="FRAG01000002">
    <property type="protein sequence ID" value="SHJ54818.1"/>
    <property type="molecule type" value="Genomic_DNA"/>
</dbReference>
<dbReference type="Pfam" id="PF01321">
    <property type="entry name" value="Creatinase_N"/>
    <property type="match status" value="1"/>
</dbReference>
<gene>
    <name evidence="3" type="ORF">SAMN02745912_00298</name>
</gene>
<name>A0A1M6K753_PARC5</name>
<dbReference type="InterPro" id="IPR000994">
    <property type="entry name" value="Pept_M24"/>
</dbReference>
<reference evidence="4" key="1">
    <citation type="submission" date="2016-11" db="EMBL/GenBank/DDBJ databases">
        <authorList>
            <person name="Varghese N."/>
            <person name="Submissions S."/>
        </authorList>
    </citation>
    <scope>NUCLEOTIDE SEQUENCE [LARGE SCALE GENOMIC DNA]</scope>
    <source>
        <strain evidence="4">DSM 15212 / CIP 107654 / DViRD3</strain>
    </source>
</reference>
<evidence type="ECO:0000313" key="3">
    <source>
        <dbReference type="EMBL" id="SHJ54818.1"/>
    </source>
</evidence>